<reference evidence="2 3" key="1">
    <citation type="submission" date="2016-10" db="EMBL/GenBank/DDBJ databases">
        <title>Genome sequence of the ascomycete fungus Penicillium subrubescens.</title>
        <authorList>
            <person name="De Vries R.P."/>
            <person name="Peng M."/>
            <person name="Dilokpimol A."/>
            <person name="Hilden K."/>
            <person name="Makela M.R."/>
            <person name="Grigoriev I."/>
            <person name="Riley R."/>
            <person name="Granchi Z."/>
        </authorList>
    </citation>
    <scope>NUCLEOTIDE SEQUENCE [LARGE SCALE GENOMIC DNA]</scope>
    <source>
        <strain evidence="2 3">CBS 132785</strain>
    </source>
</reference>
<protein>
    <submittedName>
        <fullName evidence="2">Uncharacterized protein</fullName>
    </submittedName>
</protein>
<keyword evidence="1" id="KW-0732">Signal</keyword>
<name>A0A1Q5TB59_9EURO</name>
<evidence type="ECO:0000313" key="2">
    <source>
        <dbReference type="EMBL" id="OKO97431.1"/>
    </source>
</evidence>
<comment type="caution">
    <text evidence="2">The sequence shown here is derived from an EMBL/GenBank/DDBJ whole genome shotgun (WGS) entry which is preliminary data.</text>
</comment>
<feature type="chain" id="PRO_5012615006" evidence="1">
    <location>
        <begin position="18"/>
        <end position="317"/>
    </location>
</feature>
<evidence type="ECO:0000313" key="3">
    <source>
        <dbReference type="Proteomes" id="UP000186955"/>
    </source>
</evidence>
<proteinExistence type="predicted"/>
<evidence type="ECO:0000256" key="1">
    <source>
        <dbReference type="SAM" id="SignalP"/>
    </source>
</evidence>
<sequence length="317" mass="30510">MKSFAITAAILASTVAALPTNIIPGAASGVLPSGIPTCLPSGIIPAGLPIPSGIPTCLPSAGAAPGANAGVDNSQVSTDQVTSQVTGQVHSVLTVTDQASKMVLVELEPSVAGLLSGLNLGSVTQSVGQIIQVAPTVGALNLNGATGGLLTVATGEGSVALVKLTSTVEGLLAGLGLPEVGSLVGSLVGTLEGVASGVTGNMKRDALSNVMSITDLSGNPILVQVEPTVLNLLGGLDLSNVQGTVGTVVAEVPAVSGLAAAAQGVAADPTQLFGVLGQDGTSALLVKVEGTATGLLSLLGLSSLTSTIGSVVPAGLL</sequence>
<gene>
    <name evidence="2" type="ORF">PENSUB_10225</name>
</gene>
<keyword evidence="3" id="KW-1185">Reference proteome</keyword>
<dbReference type="AlphaFoldDB" id="A0A1Q5TB59"/>
<dbReference type="EMBL" id="MNBE01000695">
    <property type="protein sequence ID" value="OKO97431.1"/>
    <property type="molecule type" value="Genomic_DNA"/>
</dbReference>
<dbReference type="Proteomes" id="UP000186955">
    <property type="component" value="Unassembled WGS sequence"/>
</dbReference>
<feature type="signal peptide" evidence="1">
    <location>
        <begin position="1"/>
        <end position="17"/>
    </location>
</feature>
<accession>A0A1Q5TB59</accession>
<dbReference type="OrthoDB" id="4367311at2759"/>
<organism evidence="2 3">
    <name type="scientific">Penicillium subrubescens</name>
    <dbReference type="NCBI Taxonomy" id="1316194"/>
    <lineage>
        <taxon>Eukaryota</taxon>
        <taxon>Fungi</taxon>
        <taxon>Dikarya</taxon>
        <taxon>Ascomycota</taxon>
        <taxon>Pezizomycotina</taxon>
        <taxon>Eurotiomycetes</taxon>
        <taxon>Eurotiomycetidae</taxon>
        <taxon>Eurotiales</taxon>
        <taxon>Aspergillaceae</taxon>
        <taxon>Penicillium</taxon>
    </lineage>
</organism>